<proteinExistence type="predicted"/>
<gene>
    <name evidence="1" type="ORF">D0Z70_13885</name>
</gene>
<sequence length="371" mass="41977">MLFNKLLTLKEQGFARFGYSMPLLGELLQYDETHAETTIHKAEAVEKLCGKNAFIWPGRLIAWELAIAAAANGLLDEPYLKSAFSENAYWFPNVEDALDDLKGGFQRTLDESLAEITPVNRKQRRTIEANVRRLNVSTMVNASAPELADKYGLRVSDVQRSLVAVLEDKISPAEGATRLFSAMAKPTTFIRTYFVGYEGEKDFPSWISDMGRKLQASMLEGREKLSRIDTSVLSSDFMRTALEQMAPDFGRQMLRLAQTEASEFRLDDPLIDLFASRRDLAEQVPCWRNFTRYVPIFMQSNLGLRGDGYKPERSAGGDIMHSFYLPYCDLWRGDRRFAHILKEALPEQSGKIVGRLSELPDLIEKAAYAST</sequence>
<accession>A0A418YRH8</accession>
<evidence type="ECO:0000313" key="1">
    <source>
        <dbReference type="EMBL" id="RJG54217.1"/>
    </source>
</evidence>
<reference evidence="1 2" key="1">
    <citation type="submission" date="2018-08" db="EMBL/GenBank/DDBJ databases">
        <title>Sphingobium sp. EO9.</title>
        <authorList>
            <person name="Park Y."/>
            <person name="Kim K.H."/>
            <person name="Jeon C.O."/>
        </authorList>
    </citation>
    <scope>NUCLEOTIDE SEQUENCE [LARGE SCALE GENOMIC DNA]</scope>
    <source>
        <strain evidence="1 2">EO9</strain>
    </source>
</reference>
<dbReference type="AlphaFoldDB" id="A0A418YRH8"/>
<comment type="caution">
    <text evidence="1">The sequence shown here is derived from an EMBL/GenBank/DDBJ whole genome shotgun (WGS) entry which is preliminary data.</text>
</comment>
<dbReference type="Proteomes" id="UP000283469">
    <property type="component" value="Unassembled WGS sequence"/>
</dbReference>
<evidence type="ECO:0000313" key="2">
    <source>
        <dbReference type="Proteomes" id="UP000283469"/>
    </source>
</evidence>
<keyword evidence="2" id="KW-1185">Reference proteome</keyword>
<dbReference type="EMBL" id="QVRA01000011">
    <property type="protein sequence ID" value="RJG54217.1"/>
    <property type="molecule type" value="Genomic_DNA"/>
</dbReference>
<name>A0A418YRH8_9SPHN</name>
<protein>
    <submittedName>
        <fullName evidence="1">Uncharacterized protein</fullName>
    </submittedName>
</protein>
<organism evidence="1 2">
    <name type="scientific">Sphingobium terrigena</name>
    <dbReference type="NCBI Taxonomy" id="2304063"/>
    <lineage>
        <taxon>Bacteria</taxon>
        <taxon>Pseudomonadati</taxon>
        <taxon>Pseudomonadota</taxon>
        <taxon>Alphaproteobacteria</taxon>
        <taxon>Sphingomonadales</taxon>
        <taxon>Sphingomonadaceae</taxon>
        <taxon>Sphingobium</taxon>
    </lineage>
</organism>